<name>A0ABQ9F781_TEGGR</name>
<feature type="compositionally biased region" description="Basic and acidic residues" evidence="7">
    <location>
        <begin position="266"/>
        <end position="300"/>
    </location>
</feature>
<evidence type="ECO:0000256" key="2">
    <source>
        <dbReference type="ARBA" id="ARBA00023015"/>
    </source>
</evidence>
<feature type="compositionally biased region" description="Polar residues" evidence="7">
    <location>
        <begin position="497"/>
        <end position="547"/>
    </location>
</feature>
<protein>
    <recommendedName>
        <fullName evidence="8">T-box domain-containing protein</fullName>
    </recommendedName>
</protein>
<keyword evidence="10" id="KW-1185">Reference proteome</keyword>
<evidence type="ECO:0000313" key="9">
    <source>
        <dbReference type="EMBL" id="KAJ8312436.1"/>
    </source>
</evidence>
<keyword evidence="3 6" id="KW-0238">DNA-binding</keyword>
<dbReference type="InterPro" id="IPR001699">
    <property type="entry name" value="TF_T-box"/>
</dbReference>
<dbReference type="PROSITE" id="PS50252">
    <property type="entry name" value="TBOX_3"/>
    <property type="match status" value="1"/>
</dbReference>
<comment type="subcellular location">
    <subcellularLocation>
        <location evidence="1 6">Nucleus</location>
    </subcellularLocation>
</comment>
<feature type="region of interest" description="Disordered" evidence="7">
    <location>
        <begin position="475"/>
        <end position="574"/>
    </location>
</feature>
<feature type="region of interest" description="Disordered" evidence="7">
    <location>
        <begin position="266"/>
        <end position="383"/>
    </location>
</feature>
<dbReference type="PROSITE" id="PS01283">
    <property type="entry name" value="TBOX_1"/>
    <property type="match status" value="1"/>
</dbReference>
<sequence length="598" mass="66512">MIFPGSNSEVPMAYNPYMLHRPADYSALLAQQQYLSNIALQSPSYAASLLPKLQQSLAGRSPFTPGDLLHPLHPRQLRSLEPPETDVNDDPKVELESKELWEQFHKHGTEMVITKSGRRIFPAYKVRVSGLDKRAKYILLMDIVPVDDCRYKFHNSRWMVAGKADPEMPKRMYIHPDSPSTGEQWMQKSVSFHKLKLTNNISDKHGFTILNSMHKYQPRFHLVRANDILKLPYSTFQTYVFKETEFIAVTAYQNEKITQLKIDHNPFAKGFRDTGGGKREKNIFNDETKSPDSSTKDEVKTPPPQPPNECHSRLSPASSDDNCNKHDRYDDLNLTSRSNGDGEESSDESFRESRSLSTKSPDLGRTESLDSMSKFPSRPPNVTVVQPSATHAMFPFMYPSSGLFSSSSSVPFPLGHMLFNSGNTPFGHPQLPFFAAAGQNELNNLPHTHPLSLSLNQFSHGQSLLQPAYSSVTSSLSGTSSLSPPESRGSNYGPMFSSRTSPRYTPYSLSTKTTMATSTSPVSATGLSIGASSDSVSPRFSGISNTSPRERSPVSLNIPSSYSAGNRSNELRSMERMLSGLDRHRGGHVPPQISMPEK</sequence>
<feature type="compositionally biased region" description="Basic and acidic residues" evidence="7">
    <location>
        <begin position="322"/>
        <end position="331"/>
    </location>
</feature>
<feature type="domain" description="T-box" evidence="8">
    <location>
        <begin position="95"/>
        <end position="273"/>
    </location>
</feature>
<evidence type="ECO:0000259" key="8">
    <source>
        <dbReference type="PROSITE" id="PS50252"/>
    </source>
</evidence>
<gene>
    <name evidence="9" type="ORF">KUTeg_009809</name>
</gene>
<evidence type="ECO:0000256" key="1">
    <source>
        <dbReference type="ARBA" id="ARBA00004123"/>
    </source>
</evidence>
<evidence type="ECO:0000256" key="5">
    <source>
        <dbReference type="ARBA" id="ARBA00023242"/>
    </source>
</evidence>
<evidence type="ECO:0000256" key="3">
    <source>
        <dbReference type="ARBA" id="ARBA00023125"/>
    </source>
</evidence>
<dbReference type="Proteomes" id="UP001217089">
    <property type="component" value="Unassembled WGS sequence"/>
</dbReference>
<dbReference type="InterPro" id="IPR046360">
    <property type="entry name" value="T-box_DNA-bd"/>
</dbReference>
<comment type="caution">
    <text evidence="6">Lacks conserved residue(s) required for the propagation of feature annotation.</text>
</comment>
<dbReference type="EMBL" id="JARBDR010000440">
    <property type="protein sequence ID" value="KAJ8312436.1"/>
    <property type="molecule type" value="Genomic_DNA"/>
</dbReference>
<feature type="compositionally biased region" description="Polar residues" evidence="7">
    <location>
        <begin position="554"/>
        <end position="568"/>
    </location>
</feature>
<dbReference type="InterPro" id="IPR008967">
    <property type="entry name" value="p53-like_TF_DNA-bd_sf"/>
</dbReference>
<evidence type="ECO:0000256" key="6">
    <source>
        <dbReference type="PROSITE-ProRule" id="PRU00201"/>
    </source>
</evidence>
<dbReference type="PRINTS" id="PR00937">
    <property type="entry name" value="TBOX"/>
</dbReference>
<dbReference type="PANTHER" id="PTHR11267">
    <property type="entry name" value="T-BOX PROTEIN-RELATED"/>
    <property type="match status" value="1"/>
</dbReference>
<organism evidence="9 10">
    <name type="scientific">Tegillarca granosa</name>
    <name type="common">Malaysian cockle</name>
    <name type="synonym">Anadara granosa</name>
    <dbReference type="NCBI Taxonomy" id="220873"/>
    <lineage>
        <taxon>Eukaryota</taxon>
        <taxon>Metazoa</taxon>
        <taxon>Spiralia</taxon>
        <taxon>Lophotrochozoa</taxon>
        <taxon>Mollusca</taxon>
        <taxon>Bivalvia</taxon>
        <taxon>Autobranchia</taxon>
        <taxon>Pteriomorphia</taxon>
        <taxon>Arcoida</taxon>
        <taxon>Arcoidea</taxon>
        <taxon>Arcidae</taxon>
        <taxon>Tegillarca</taxon>
    </lineage>
</organism>
<dbReference type="PROSITE" id="PS01264">
    <property type="entry name" value="TBOX_2"/>
    <property type="match status" value="1"/>
</dbReference>
<dbReference type="PANTHER" id="PTHR11267:SF181">
    <property type="entry name" value="OPTOMOTOR-BLIND PROTEIN"/>
    <property type="match status" value="1"/>
</dbReference>
<dbReference type="CDD" id="cd20188">
    <property type="entry name" value="T-box_TBX2_3-like"/>
    <property type="match status" value="1"/>
</dbReference>
<dbReference type="SUPFAM" id="SSF49417">
    <property type="entry name" value="p53-like transcription factors"/>
    <property type="match status" value="1"/>
</dbReference>
<comment type="caution">
    <text evidence="9">The sequence shown here is derived from an EMBL/GenBank/DDBJ whole genome shotgun (WGS) entry which is preliminary data.</text>
</comment>
<keyword evidence="5 6" id="KW-0539">Nucleus</keyword>
<keyword evidence="2" id="KW-0805">Transcription regulation</keyword>
<keyword evidence="4" id="KW-0804">Transcription</keyword>
<proteinExistence type="predicted"/>
<accession>A0ABQ9F781</accession>
<evidence type="ECO:0000256" key="7">
    <source>
        <dbReference type="SAM" id="MobiDB-lite"/>
    </source>
</evidence>
<reference evidence="9 10" key="1">
    <citation type="submission" date="2022-12" db="EMBL/GenBank/DDBJ databases">
        <title>Chromosome-level genome of Tegillarca granosa.</title>
        <authorList>
            <person name="Kim J."/>
        </authorList>
    </citation>
    <scope>NUCLEOTIDE SEQUENCE [LARGE SCALE GENOMIC DNA]</scope>
    <source>
        <strain evidence="9">Teg-2019</strain>
        <tissue evidence="9">Adductor muscle</tissue>
    </source>
</reference>
<evidence type="ECO:0000256" key="4">
    <source>
        <dbReference type="ARBA" id="ARBA00023163"/>
    </source>
</evidence>
<feature type="compositionally biased region" description="Low complexity" evidence="7">
    <location>
        <begin position="475"/>
        <end position="487"/>
    </location>
</feature>
<dbReference type="InterPro" id="IPR036960">
    <property type="entry name" value="T-box_sf"/>
</dbReference>
<dbReference type="Pfam" id="PF00907">
    <property type="entry name" value="T-box"/>
    <property type="match status" value="1"/>
</dbReference>
<dbReference type="SMART" id="SM00425">
    <property type="entry name" value="TBOX"/>
    <property type="match status" value="1"/>
</dbReference>
<dbReference type="Gene3D" id="2.60.40.820">
    <property type="entry name" value="Transcription factor, T-box"/>
    <property type="match status" value="1"/>
</dbReference>
<dbReference type="InterPro" id="IPR018186">
    <property type="entry name" value="TF_T-box_CS"/>
</dbReference>
<evidence type="ECO:0000313" key="10">
    <source>
        <dbReference type="Proteomes" id="UP001217089"/>
    </source>
</evidence>